<sequence>MKTDDLIQALAADLPPARRLDRRLLLSLIPAAIVVLVTVGLWLGYRDDLMAAMRGPVFWAKAAYTTLMAGAGFWLLDRLGRPGASPKGPLILLAAVLTLAVGLGLYELFTLPMPERMPAMMGDSAHVCAPNIALLSLVAAPFVFWAARAFAPTRPMLAGAAAGLLTGGLATTLYGLHCPEHAAAFVGLWYTLGMAMAVAAGAVIGKFAFRW</sequence>
<name>A0A975GVR0_9CAUL</name>
<keyword evidence="1" id="KW-1133">Transmembrane helix</keyword>
<dbReference type="Proteomes" id="UP000663918">
    <property type="component" value="Chromosome"/>
</dbReference>
<keyword evidence="3" id="KW-1185">Reference proteome</keyword>
<dbReference type="EMBL" id="CP062222">
    <property type="protein sequence ID" value="QTC91707.1"/>
    <property type="molecule type" value="Genomic_DNA"/>
</dbReference>
<dbReference type="RefSeq" id="WP_207870886.1">
    <property type="nucleotide sequence ID" value="NZ_CP062222.1"/>
</dbReference>
<evidence type="ECO:0000313" key="2">
    <source>
        <dbReference type="EMBL" id="QTC91707.1"/>
    </source>
</evidence>
<feature type="transmembrane region" description="Helical" evidence="1">
    <location>
        <begin position="24"/>
        <end position="45"/>
    </location>
</feature>
<dbReference type="KEGG" id="bgoe:IFJ75_01865"/>
<protein>
    <submittedName>
        <fullName evidence="2">DUF1109 domain-containing protein</fullName>
    </submittedName>
</protein>
<evidence type="ECO:0000256" key="1">
    <source>
        <dbReference type="SAM" id="Phobius"/>
    </source>
</evidence>
<dbReference type="AlphaFoldDB" id="A0A975GVR0"/>
<feature type="transmembrane region" description="Helical" evidence="1">
    <location>
        <begin position="188"/>
        <end position="209"/>
    </location>
</feature>
<proteinExistence type="predicted"/>
<evidence type="ECO:0000313" key="3">
    <source>
        <dbReference type="Proteomes" id="UP000663918"/>
    </source>
</evidence>
<gene>
    <name evidence="2" type="ORF">IFJ75_01865</name>
</gene>
<feature type="transmembrane region" description="Helical" evidence="1">
    <location>
        <begin position="88"/>
        <end position="109"/>
    </location>
</feature>
<keyword evidence="1" id="KW-0472">Membrane</keyword>
<dbReference type="Pfam" id="PF06532">
    <property type="entry name" value="NrsF"/>
    <property type="match status" value="1"/>
</dbReference>
<organism evidence="2 3">
    <name type="scientific">Brevundimonas goettingensis</name>
    <dbReference type="NCBI Taxonomy" id="2774190"/>
    <lineage>
        <taxon>Bacteria</taxon>
        <taxon>Pseudomonadati</taxon>
        <taxon>Pseudomonadota</taxon>
        <taxon>Alphaproteobacteria</taxon>
        <taxon>Caulobacterales</taxon>
        <taxon>Caulobacteraceae</taxon>
        <taxon>Brevundimonas</taxon>
    </lineage>
</organism>
<keyword evidence="1" id="KW-0812">Transmembrane</keyword>
<feature type="transmembrane region" description="Helical" evidence="1">
    <location>
        <begin position="57"/>
        <end position="76"/>
    </location>
</feature>
<reference evidence="2" key="1">
    <citation type="submission" date="2020-09" db="EMBL/GenBank/DDBJ databases">
        <title>Brevundimonas sp. LVF2 isolated from a puddle in Goettingen, Germany.</title>
        <authorList>
            <person name="Friedrich I."/>
            <person name="Klassen A."/>
            <person name="Hannes N."/>
            <person name="Schneider D."/>
            <person name="Hertel R."/>
            <person name="Daniel R."/>
        </authorList>
    </citation>
    <scope>NUCLEOTIDE SEQUENCE</scope>
    <source>
        <strain evidence="2">LVF2</strain>
    </source>
</reference>
<feature type="transmembrane region" description="Helical" evidence="1">
    <location>
        <begin position="129"/>
        <end position="150"/>
    </location>
</feature>
<feature type="transmembrane region" description="Helical" evidence="1">
    <location>
        <begin position="157"/>
        <end position="176"/>
    </location>
</feature>
<dbReference type="InterPro" id="IPR009495">
    <property type="entry name" value="NrsF"/>
</dbReference>
<accession>A0A975GVR0</accession>